<dbReference type="Proteomes" id="UP000037510">
    <property type="component" value="Unassembled WGS sequence"/>
</dbReference>
<keyword evidence="2" id="KW-1185">Reference proteome</keyword>
<dbReference type="InterPro" id="IPR039867">
    <property type="entry name" value="Furry/Tao3/Mor2"/>
</dbReference>
<reference evidence="1 2" key="1">
    <citation type="journal article" date="2015" name="Genome Biol. Evol.">
        <title>The genome of winter moth (Operophtera brumata) provides a genomic perspective on sexual dimorphism and phenology.</title>
        <authorList>
            <person name="Derks M.F."/>
            <person name="Smit S."/>
            <person name="Salis L."/>
            <person name="Schijlen E."/>
            <person name="Bossers A."/>
            <person name="Mateman C."/>
            <person name="Pijl A.S."/>
            <person name="de Ridder D."/>
            <person name="Groenen M.A."/>
            <person name="Visser M.E."/>
            <person name="Megens H.J."/>
        </authorList>
    </citation>
    <scope>NUCLEOTIDE SEQUENCE [LARGE SCALE GENOMIC DNA]</scope>
    <source>
        <strain evidence="1">WM2013NL</strain>
        <tissue evidence="1">Head and thorax</tissue>
    </source>
</reference>
<sequence length="305" mass="33303">MLSRDLMEELVPLLREAVDRKQENMRRRRRRDALRLNLNKMLLLIAQKNTFSSSPFALEGGSLHPALAEYLEGVRLSLEGEGEKDAPAAREQRLTFADFVTELIKSFPLEMYNSLLKKELVRSLFSLFGAWCGPLVPRLGALAPQPPPPDADERLTLAALRAMSALVCCGPCFAPAALAEDGSLYPWLDEMLSSTNDKCFCWTATPTSGHCWTGASTSVTRARRASPTAASWRSPPSSVPGQCSSLLSSLSNPDIGPLLDWCVDKCYTGAPRVADGCFIALATIFSARSVLLSTLVTDQSATSRY</sequence>
<evidence type="ECO:0000313" key="1">
    <source>
        <dbReference type="EMBL" id="KOB72698.1"/>
    </source>
</evidence>
<name>A0A0L7LB48_OPEBR</name>
<comment type="caution">
    <text evidence="1">The sequence shown here is derived from an EMBL/GenBank/DDBJ whole genome shotgun (WGS) entry which is preliminary data.</text>
</comment>
<dbReference type="GO" id="GO:0000902">
    <property type="term" value="P:cell morphogenesis"/>
    <property type="evidence" value="ECO:0007669"/>
    <property type="project" value="InterPro"/>
</dbReference>
<dbReference type="STRING" id="104452.A0A0L7LB48"/>
<accession>A0A0L7LB48</accession>
<dbReference type="PANTHER" id="PTHR12295">
    <property type="entry name" value="FURRY-RELATED"/>
    <property type="match status" value="1"/>
</dbReference>
<protein>
    <submittedName>
        <fullName evidence="1">Protein furry-like protein-like</fullName>
    </submittedName>
</protein>
<dbReference type="EMBL" id="JTDY01001859">
    <property type="protein sequence ID" value="KOB72698.1"/>
    <property type="molecule type" value="Genomic_DNA"/>
</dbReference>
<dbReference type="AlphaFoldDB" id="A0A0L7LB48"/>
<gene>
    <name evidence="1" type="ORF">OBRU01_12068</name>
</gene>
<evidence type="ECO:0000313" key="2">
    <source>
        <dbReference type="Proteomes" id="UP000037510"/>
    </source>
</evidence>
<dbReference type="GO" id="GO:0005938">
    <property type="term" value="C:cell cortex"/>
    <property type="evidence" value="ECO:0007669"/>
    <property type="project" value="TreeGrafter"/>
</dbReference>
<dbReference type="PANTHER" id="PTHR12295:SF30">
    <property type="entry name" value="PROTEIN FURRY"/>
    <property type="match status" value="1"/>
</dbReference>
<dbReference type="GO" id="GO:0031175">
    <property type="term" value="P:neuron projection development"/>
    <property type="evidence" value="ECO:0007669"/>
    <property type="project" value="TreeGrafter"/>
</dbReference>
<proteinExistence type="predicted"/>
<organism evidence="1 2">
    <name type="scientific">Operophtera brumata</name>
    <name type="common">Winter moth</name>
    <name type="synonym">Phalaena brumata</name>
    <dbReference type="NCBI Taxonomy" id="104452"/>
    <lineage>
        <taxon>Eukaryota</taxon>
        <taxon>Metazoa</taxon>
        <taxon>Ecdysozoa</taxon>
        <taxon>Arthropoda</taxon>
        <taxon>Hexapoda</taxon>
        <taxon>Insecta</taxon>
        <taxon>Pterygota</taxon>
        <taxon>Neoptera</taxon>
        <taxon>Endopterygota</taxon>
        <taxon>Lepidoptera</taxon>
        <taxon>Glossata</taxon>
        <taxon>Ditrysia</taxon>
        <taxon>Geometroidea</taxon>
        <taxon>Geometridae</taxon>
        <taxon>Larentiinae</taxon>
        <taxon>Operophtera</taxon>
    </lineage>
</organism>
<dbReference type="GO" id="GO:0030427">
    <property type="term" value="C:site of polarized growth"/>
    <property type="evidence" value="ECO:0007669"/>
    <property type="project" value="TreeGrafter"/>
</dbReference>